<evidence type="ECO:0000256" key="6">
    <source>
        <dbReference type="SAM" id="MobiDB-lite"/>
    </source>
</evidence>
<dbReference type="GO" id="GO:0016020">
    <property type="term" value="C:membrane"/>
    <property type="evidence" value="ECO:0007669"/>
    <property type="project" value="UniProtKB-SubCell"/>
</dbReference>
<evidence type="ECO:0000256" key="1">
    <source>
        <dbReference type="ARBA" id="ARBA00004141"/>
    </source>
</evidence>
<feature type="region of interest" description="Disordered" evidence="6">
    <location>
        <begin position="358"/>
        <end position="390"/>
    </location>
</feature>
<feature type="transmembrane region" description="Helical" evidence="7">
    <location>
        <begin position="208"/>
        <end position="230"/>
    </location>
</feature>
<comment type="similarity">
    <text evidence="5">Belongs to the SAT4 family.</text>
</comment>
<sequence>MGMTTEEAATVAGIILIILDVITVAGRFYSRWFTKAGWKWDDWFILLALLTGILPGALTIWASSVSATGPAAASNFNPDYVFTEADIQYTKITFSVSVLYFLVTCTTKISLLLLLHRIFGISKSFRLWIYGAEAVVAAFWFSATIADCLNCIPLEWTWRNGNADPRYCIDYNMFWLGTGVCESVIDLGILLLPLGMISKLQLNRGKKYGVAGLFLLGGFVLFSGVAKVVLSYEANSREPDFATAALWTTVHLYLGILCANLSPCWPLFNRIARVSTGSWLRLSSLGKRWYYNSSGSRSGRSKESKSTGSMPQGTWPRNLQTTWEDKSDSREYNTPISDIEAARGIDYDHEMAMYGRDGQVSVDSRVHPELNGSQVQLNHSNAGGRPQWPL</sequence>
<feature type="transmembrane region" description="Helical" evidence="7">
    <location>
        <begin position="127"/>
        <end position="146"/>
    </location>
</feature>
<dbReference type="PANTHER" id="PTHR33048">
    <property type="entry name" value="PTH11-LIKE INTEGRAL MEMBRANE PROTEIN (AFU_ORTHOLOGUE AFUA_5G11245)"/>
    <property type="match status" value="1"/>
</dbReference>
<keyword evidence="2 7" id="KW-0812">Transmembrane</keyword>
<evidence type="ECO:0000313" key="10">
    <source>
        <dbReference type="Proteomes" id="UP001285441"/>
    </source>
</evidence>
<feature type="transmembrane region" description="Helical" evidence="7">
    <location>
        <begin position="174"/>
        <end position="196"/>
    </location>
</feature>
<name>A0AAE0NQB9_9PEZI</name>
<proteinExistence type="inferred from homology"/>
<feature type="transmembrane region" description="Helical" evidence="7">
    <location>
        <begin position="42"/>
        <end position="62"/>
    </location>
</feature>
<feature type="compositionally biased region" description="Polar residues" evidence="6">
    <location>
        <begin position="310"/>
        <end position="322"/>
    </location>
</feature>
<gene>
    <name evidence="9" type="ORF">B0H63DRAFT_560290</name>
</gene>
<dbReference type="EMBL" id="JAULSW010000004">
    <property type="protein sequence ID" value="KAK3385758.1"/>
    <property type="molecule type" value="Genomic_DNA"/>
</dbReference>
<dbReference type="AlphaFoldDB" id="A0AAE0NQB9"/>
<evidence type="ECO:0000256" key="7">
    <source>
        <dbReference type="SAM" id="Phobius"/>
    </source>
</evidence>
<evidence type="ECO:0000259" key="8">
    <source>
        <dbReference type="Pfam" id="PF20684"/>
    </source>
</evidence>
<keyword evidence="10" id="KW-1185">Reference proteome</keyword>
<comment type="caution">
    <text evidence="9">The sequence shown here is derived from an EMBL/GenBank/DDBJ whole genome shotgun (WGS) entry which is preliminary data.</text>
</comment>
<feature type="region of interest" description="Disordered" evidence="6">
    <location>
        <begin position="293"/>
        <end position="334"/>
    </location>
</feature>
<comment type="subcellular location">
    <subcellularLocation>
        <location evidence="1">Membrane</location>
        <topology evidence="1">Multi-pass membrane protein</topology>
    </subcellularLocation>
</comment>
<feature type="compositionally biased region" description="Polar residues" evidence="6">
    <location>
        <begin position="371"/>
        <end position="381"/>
    </location>
</feature>
<evidence type="ECO:0000256" key="3">
    <source>
        <dbReference type="ARBA" id="ARBA00022989"/>
    </source>
</evidence>
<feature type="transmembrane region" description="Helical" evidence="7">
    <location>
        <begin position="92"/>
        <end position="115"/>
    </location>
</feature>
<dbReference type="Proteomes" id="UP001285441">
    <property type="component" value="Unassembled WGS sequence"/>
</dbReference>
<protein>
    <recommendedName>
        <fullName evidence="8">Rhodopsin domain-containing protein</fullName>
    </recommendedName>
</protein>
<dbReference type="InterPro" id="IPR052337">
    <property type="entry name" value="SAT4-like"/>
</dbReference>
<evidence type="ECO:0000256" key="5">
    <source>
        <dbReference type="ARBA" id="ARBA00038359"/>
    </source>
</evidence>
<accession>A0AAE0NQB9</accession>
<keyword evidence="3 7" id="KW-1133">Transmembrane helix</keyword>
<feature type="transmembrane region" description="Helical" evidence="7">
    <location>
        <begin position="250"/>
        <end position="268"/>
    </location>
</feature>
<evidence type="ECO:0000313" key="9">
    <source>
        <dbReference type="EMBL" id="KAK3385758.1"/>
    </source>
</evidence>
<keyword evidence="4 7" id="KW-0472">Membrane</keyword>
<feature type="domain" description="Rhodopsin" evidence="8">
    <location>
        <begin position="27"/>
        <end position="270"/>
    </location>
</feature>
<reference evidence="9" key="1">
    <citation type="journal article" date="2023" name="Mol. Phylogenet. Evol.">
        <title>Genome-scale phylogeny and comparative genomics of the fungal order Sordariales.</title>
        <authorList>
            <person name="Hensen N."/>
            <person name="Bonometti L."/>
            <person name="Westerberg I."/>
            <person name="Brannstrom I.O."/>
            <person name="Guillou S."/>
            <person name="Cros-Aarteil S."/>
            <person name="Calhoun S."/>
            <person name="Haridas S."/>
            <person name="Kuo A."/>
            <person name="Mondo S."/>
            <person name="Pangilinan J."/>
            <person name="Riley R."/>
            <person name="LaButti K."/>
            <person name="Andreopoulos B."/>
            <person name="Lipzen A."/>
            <person name="Chen C."/>
            <person name="Yan M."/>
            <person name="Daum C."/>
            <person name="Ng V."/>
            <person name="Clum A."/>
            <person name="Steindorff A."/>
            <person name="Ohm R.A."/>
            <person name="Martin F."/>
            <person name="Silar P."/>
            <person name="Natvig D.O."/>
            <person name="Lalanne C."/>
            <person name="Gautier V."/>
            <person name="Ament-Velasquez S.L."/>
            <person name="Kruys A."/>
            <person name="Hutchinson M.I."/>
            <person name="Powell A.J."/>
            <person name="Barry K."/>
            <person name="Miller A.N."/>
            <person name="Grigoriev I.V."/>
            <person name="Debuchy R."/>
            <person name="Gladieux P."/>
            <person name="Hiltunen Thoren M."/>
            <person name="Johannesson H."/>
        </authorList>
    </citation>
    <scope>NUCLEOTIDE SEQUENCE</scope>
    <source>
        <strain evidence="9">CBS 232.78</strain>
    </source>
</reference>
<dbReference type="PANTHER" id="PTHR33048:SF47">
    <property type="entry name" value="INTEGRAL MEMBRANE PROTEIN-RELATED"/>
    <property type="match status" value="1"/>
</dbReference>
<reference evidence="9" key="2">
    <citation type="submission" date="2023-06" db="EMBL/GenBank/DDBJ databases">
        <authorList>
            <consortium name="Lawrence Berkeley National Laboratory"/>
            <person name="Haridas S."/>
            <person name="Hensen N."/>
            <person name="Bonometti L."/>
            <person name="Westerberg I."/>
            <person name="Brannstrom I.O."/>
            <person name="Guillou S."/>
            <person name="Cros-Aarteil S."/>
            <person name="Calhoun S."/>
            <person name="Kuo A."/>
            <person name="Mondo S."/>
            <person name="Pangilinan J."/>
            <person name="Riley R."/>
            <person name="LaButti K."/>
            <person name="Andreopoulos B."/>
            <person name="Lipzen A."/>
            <person name="Chen C."/>
            <person name="Yanf M."/>
            <person name="Daum C."/>
            <person name="Ng V."/>
            <person name="Clum A."/>
            <person name="Steindorff A."/>
            <person name="Ohm R."/>
            <person name="Martin F."/>
            <person name="Silar P."/>
            <person name="Natvig D."/>
            <person name="Lalanne C."/>
            <person name="Gautier V."/>
            <person name="Ament-velasquez S.L."/>
            <person name="Kruys A."/>
            <person name="Hutchinson M.I."/>
            <person name="Powell A.J."/>
            <person name="Barry K."/>
            <person name="Miller A.N."/>
            <person name="Grigoriev I.V."/>
            <person name="Debuchy R."/>
            <person name="Gladieux P."/>
            <person name="Thoren M.H."/>
            <person name="Johannesson H."/>
        </authorList>
    </citation>
    <scope>NUCLEOTIDE SEQUENCE</scope>
    <source>
        <strain evidence="9">CBS 232.78</strain>
    </source>
</reference>
<dbReference type="Pfam" id="PF20684">
    <property type="entry name" value="Fung_rhodopsin"/>
    <property type="match status" value="1"/>
</dbReference>
<dbReference type="InterPro" id="IPR049326">
    <property type="entry name" value="Rhodopsin_dom_fungi"/>
</dbReference>
<organism evidence="9 10">
    <name type="scientific">Podospora didyma</name>
    <dbReference type="NCBI Taxonomy" id="330526"/>
    <lineage>
        <taxon>Eukaryota</taxon>
        <taxon>Fungi</taxon>
        <taxon>Dikarya</taxon>
        <taxon>Ascomycota</taxon>
        <taxon>Pezizomycotina</taxon>
        <taxon>Sordariomycetes</taxon>
        <taxon>Sordariomycetidae</taxon>
        <taxon>Sordariales</taxon>
        <taxon>Podosporaceae</taxon>
        <taxon>Podospora</taxon>
    </lineage>
</organism>
<feature type="transmembrane region" description="Helical" evidence="7">
    <location>
        <begin position="12"/>
        <end position="30"/>
    </location>
</feature>
<evidence type="ECO:0000256" key="4">
    <source>
        <dbReference type="ARBA" id="ARBA00023136"/>
    </source>
</evidence>
<evidence type="ECO:0000256" key="2">
    <source>
        <dbReference type="ARBA" id="ARBA00022692"/>
    </source>
</evidence>